<feature type="transmembrane region" description="Helical" evidence="2">
    <location>
        <begin position="86"/>
        <end position="103"/>
    </location>
</feature>
<evidence type="ECO:0000256" key="1">
    <source>
        <dbReference type="SAM" id="MobiDB-lite"/>
    </source>
</evidence>
<comment type="caution">
    <text evidence="3">The sequence shown here is derived from an EMBL/GenBank/DDBJ whole genome shotgun (WGS) entry which is preliminary data.</text>
</comment>
<dbReference type="Proteomes" id="UP001371305">
    <property type="component" value="Unassembled WGS sequence"/>
</dbReference>
<evidence type="ECO:0000256" key="2">
    <source>
        <dbReference type="SAM" id="Phobius"/>
    </source>
</evidence>
<accession>A0ABU9AWN8</accession>
<name>A0ABU9AWN8_9BACT</name>
<dbReference type="RefSeq" id="WP_341405922.1">
    <property type="nucleotide sequence ID" value="NZ_JBBUKT010000006.1"/>
</dbReference>
<feature type="transmembrane region" description="Helical" evidence="2">
    <location>
        <begin position="115"/>
        <end position="136"/>
    </location>
</feature>
<keyword evidence="2" id="KW-1133">Transmembrane helix</keyword>
<feature type="region of interest" description="Disordered" evidence="1">
    <location>
        <begin position="159"/>
        <end position="182"/>
    </location>
</feature>
<evidence type="ECO:0000313" key="4">
    <source>
        <dbReference type="Proteomes" id="UP001371305"/>
    </source>
</evidence>
<protein>
    <recommendedName>
        <fullName evidence="5">DUF4190 domain-containing protein</fullName>
    </recommendedName>
</protein>
<reference evidence="3 4" key="1">
    <citation type="submission" date="2024-04" db="EMBL/GenBank/DDBJ databases">
        <title>Luteolibacter sp. isolated from soil.</title>
        <authorList>
            <person name="An J."/>
        </authorList>
    </citation>
    <scope>NUCLEOTIDE SEQUENCE [LARGE SCALE GENOMIC DNA]</scope>
    <source>
        <strain evidence="3 4">Y139</strain>
    </source>
</reference>
<keyword evidence="2" id="KW-0472">Membrane</keyword>
<organism evidence="3 4">
    <name type="scientific">Luteolibacter soli</name>
    <dbReference type="NCBI Taxonomy" id="3135280"/>
    <lineage>
        <taxon>Bacteria</taxon>
        <taxon>Pseudomonadati</taxon>
        <taxon>Verrucomicrobiota</taxon>
        <taxon>Verrucomicrobiia</taxon>
        <taxon>Verrucomicrobiales</taxon>
        <taxon>Verrucomicrobiaceae</taxon>
        <taxon>Luteolibacter</taxon>
    </lineage>
</organism>
<keyword evidence="2" id="KW-0812">Transmembrane</keyword>
<gene>
    <name evidence="3" type="ORF">WKV53_16750</name>
</gene>
<feature type="transmembrane region" description="Helical" evidence="2">
    <location>
        <begin position="194"/>
        <end position="227"/>
    </location>
</feature>
<keyword evidence="4" id="KW-1185">Reference proteome</keyword>
<evidence type="ECO:0000313" key="3">
    <source>
        <dbReference type="EMBL" id="MEK7952164.1"/>
    </source>
</evidence>
<dbReference type="EMBL" id="JBBUKT010000006">
    <property type="protein sequence ID" value="MEK7952164.1"/>
    <property type="molecule type" value="Genomic_DNA"/>
</dbReference>
<sequence length="258" mass="26047">MNDPLQFDHAELANPSACGACKSALGPSYFQAAGQMLCGNCAEGFRKALAGNGSRGGRVVKATLLGLLAGAVGAAIYYGVLALTGYNVGLVAIVVGMLVGRAVRRGSGNRGGLGYQFLAAGITYFAIAATYVPTALKEIAETSGSGQVEAVSGTTEGITTDGKAAKAPATQPEAATAETNKTVPTGEEEISPVLAIIALVGLTLALPILAAFGGGVISLLIVGFGVWEAWRLNKRIKIDITGPHELASQPPSLPAAHG</sequence>
<evidence type="ECO:0008006" key="5">
    <source>
        <dbReference type="Google" id="ProtNLM"/>
    </source>
</evidence>
<feature type="compositionally biased region" description="Low complexity" evidence="1">
    <location>
        <begin position="165"/>
        <end position="178"/>
    </location>
</feature>
<proteinExistence type="predicted"/>